<feature type="domain" description="PilX/PilW C-terminal" evidence="2">
    <location>
        <begin position="99"/>
        <end position="181"/>
    </location>
</feature>
<proteinExistence type="predicted"/>
<sequence length="193" mass="20673">MRHTRSRTLSLRGSGDRGFVLVVGMLFLIIMSLFAVAMFRSVGVQESIAGNTRDKQRAFEAAYNAMKYGEWWLGLGNGGTGTDCEPKVTTATVPSGIQVCRQPLANPMAVPWATRAEYKPATMTVEAGGGMAGTDINYQRQPGLYVQYLGASPDRRYQLYRVSAAGSGGNENTAAVLQSTVEVGDGITDHGSL</sequence>
<evidence type="ECO:0000313" key="4">
    <source>
        <dbReference type="EMBL" id="CAG2158807.1"/>
    </source>
</evidence>
<evidence type="ECO:0000256" key="1">
    <source>
        <dbReference type="SAM" id="Phobius"/>
    </source>
</evidence>
<keyword evidence="5" id="KW-1185">Reference proteome</keyword>
<dbReference type="Proteomes" id="UP000672657">
    <property type="component" value="Unassembled WGS sequence"/>
</dbReference>
<feature type="domain" description="Type 4 fimbrial biogenesis protein PilX N-terminal" evidence="3">
    <location>
        <begin position="17"/>
        <end position="62"/>
    </location>
</feature>
<reference evidence="4 5" key="1">
    <citation type="submission" date="2021-03" db="EMBL/GenBank/DDBJ databases">
        <authorList>
            <person name="Peeters C."/>
        </authorList>
    </citation>
    <scope>NUCLEOTIDE SEQUENCE [LARGE SCALE GENOMIC DNA]</scope>
    <source>
        <strain evidence="4 5">LMG 26411</strain>
    </source>
</reference>
<name>A0ABM8TRU7_9BURK</name>
<feature type="transmembrane region" description="Helical" evidence="1">
    <location>
        <begin position="20"/>
        <end position="39"/>
    </location>
</feature>
<evidence type="ECO:0000259" key="3">
    <source>
        <dbReference type="Pfam" id="PF14341"/>
    </source>
</evidence>
<organism evidence="4 5">
    <name type="scientific">Cupriavidus numazuensis</name>
    <dbReference type="NCBI Taxonomy" id="221992"/>
    <lineage>
        <taxon>Bacteria</taxon>
        <taxon>Pseudomonadati</taxon>
        <taxon>Pseudomonadota</taxon>
        <taxon>Betaproteobacteria</taxon>
        <taxon>Burkholderiales</taxon>
        <taxon>Burkholderiaceae</taxon>
        <taxon>Cupriavidus</taxon>
    </lineage>
</organism>
<dbReference type="InterPro" id="IPR025205">
    <property type="entry name" value="PilX/PilW_C"/>
</dbReference>
<comment type="caution">
    <text evidence="4">The sequence shown here is derived from an EMBL/GenBank/DDBJ whole genome shotgun (WGS) entry which is preliminary data.</text>
</comment>
<evidence type="ECO:0008006" key="6">
    <source>
        <dbReference type="Google" id="ProtNLM"/>
    </source>
</evidence>
<protein>
    <recommendedName>
        <fullName evidence="6">Type IV pilus assembly protein PilX</fullName>
    </recommendedName>
</protein>
<keyword evidence="1" id="KW-0812">Transmembrane</keyword>
<evidence type="ECO:0000313" key="5">
    <source>
        <dbReference type="Proteomes" id="UP000672657"/>
    </source>
</evidence>
<dbReference type="RefSeq" id="WP_211957047.1">
    <property type="nucleotide sequence ID" value="NZ_CAJPVI010000050.1"/>
</dbReference>
<evidence type="ECO:0000259" key="2">
    <source>
        <dbReference type="Pfam" id="PF13681"/>
    </source>
</evidence>
<gene>
    <name evidence="4" type="ORF">LMG26411_06208</name>
</gene>
<dbReference type="EMBL" id="CAJPVI010000050">
    <property type="protein sequence ID" value="CAG2158807.1"/>
    <property type="molecule type" value="Genomic_DNA"/>
</dbReference>
<dbReference type="Pfam" id="PF14341">
    <property type="entry name" value="PilX_N"/>
    <property type="match status" value="1"/>
</dbReference>
<keyword evidence="1" id="KW-0472">Membrane</keyword>
<dbReference type="Pfam" id="PF13681">
    <property type="entry name" value="PilX"/>
    <property type="match status" value="1"/>
</dbReference>
<accession>A0ABM8TRU7</accession>
<dbReference type="InterPro" id="IPR025746">
    <property type="entry name" value="PilX_N_dom"/>
</dbReference>
<keyword evidence="1" id="KW-1133">Transmembrane helix</keyword>